<dbReference type="EMBL" id="JHEG02000053">
    <property type="protein sequence ID" value="KIE09954.1"/>
    <property type="molecule type" value="Genomic_DNA"/>
</dbReference>
<reference evidence="2" key="1">
    <citation type="journal article" date="2015" name="Genome Announc.">
        <title>Draft Genome Sequence of Tolypothrix boutellei Strain VB521301.</title>
        <authorList>
            <person name="Chandrababunaidu M.M."/>
            <person name="Singh D."/>
            <person name="Sen D."/>
            <person name="Bhan S."/>
            <person name="Das S."/>
            <person name="Gupta A."/>
            <person name="Adhikary S.P."/>
            <person name="Tripathy S."/>
        </authorList>
    </citation>
    <scope>NUCLEOTIDE SEQUENCE</scope>
    <source>
        <strain evidence="2">VB521301</strain>
    </source>
</reference>
<sequence length="149" mass="16733">MNTLKTPQPGERLAAYIKRIRDTNNMTQSDVATRAGIHLHSLGKIERGITQSLNTKTRRGLSIALSIPEEYLESVCKGETVETTTHISFCPQCWQPGTPTDPIWNDPRAKFCFICGTALRSRCTNCGYFITSFKYVFCPICGFAYKNSK</sequence>
<name>A0A0C1QWV7_9CYAN</name>
<comment type="caution">
    <text evidence="2">The sequence shown here is derived from an EMBL/GenBank/DDBJ whole genome shotgun (WGS) entry which is preliminary data.</text>
</comment>
<proteinExistence type="predicted"/>
<dbReference type="CDD" id="cd00093">
    <property type="entry name" value="HTH_XRE"/>
    <property type="match status" value="1"/>
</dbReference>
<dbReference type="STRING" id="1479485.DA73_0224920"/>
<feature type="domain" description="HTH cro/C1-type" evidence="1">
    <location>
        <begin position="17"/>
        <end position="72"/>
    </location>
</feature>
<dbReference type="InterPro" id="IPR001387">
    <property type="entry name" value="Cro/C1-type_HTH"/>
</dbReference>
<dbReference type="Pfam" id="PF01381">
    <property type="entry name" value="HTH_3"/>
    <property type="match status" value="1"/>
</dbReference>
<dbReference type="GO" id="GO:0003677">
    <property type="term" value="F:DNA binding"/>
    <property type="evidence" value="ECO:0007669"/>
    <property type="project" value="InterPro"/>
</dbReference>
<gene>
    <name evidence="2" type="ORF">DA73_0224920</name>
</gene>
<evidence type="ECO:0000259" key="1">
    <source>
        <dbReference type="PROSITE" id="PS50943"/>
    </source>
</evidence>
<dbReference type="SUPFAM" id="SSF47413">
    <property type="entry name" value="lambda repressor-like DNA-binding domains"/>
    <property type="match status" value="1"/>
</dbReference>
<protein>
    <submittedName>
        <fullName evidence="2">XRE family transcriptional regulator</fullName>
    </submittedName>
</protein>
<dbReference type="AlphaFoldDB" id="A0A0C1QWV7"/>
<dbReference type="InterPro" id="IPR010982">
    <property type="entry name" value="Lambda_DNA-bd_dom_sf"/>
</dbReference>
<organism evidence="2">
    <name type="scientific">Tolypothrix bouteillei VB521301</name>
    <dbReference type="NCBI Taxonomy" id="1479485"/>
    <lineage>
        <taxon>Bacteria</taxon>
        <taxon>Bacillati</taxon>
        <taxon>Cyanobacteriota</taxon>
        <taxon>Cyanophyceae</taxon>
        <taxon>Nostocales</taxon>
        <taxon>Tolypothrichaceae</taxon>
        <taxon>Tolypothrix</taxon>
    </lineage>
</organism>
<accession>A0A0C1QWV7</accession>
<dbReference type="PROSITE" id="PS50943">
    <property type="entry name" value="HTH_CROC1"/>
    <property type="match status" value="1"/>
</dbReference>
<dbReference type="Gene3D" id="1.10.260.40">
    <property type="entry name" value="lambda repressor-like DNA-binding domains"/>
    <property type="match status" value="1"/>
</dbReference>
<dbReference type="Pfam" id="PF12773">
    <property type="entry name" value="DZR"/>
    <property type="match status" value="1"/>
</dbReference>
<evidence type="ECO:0000313" key="2">
    <source>
        <dbReference type="EMBL" id="KIE09954.1"/>
    </source>
</evidence>
<dbReference type="SMART" id="SM00530">
    <property type="entry name" value="HTH_XRE"/>
    <property type="match status" value="1"/>
</dbReference>
<dbReference type="OrthoDB" id="562953at2"/>
<dbReference type="InterPro" id="IPR025874">
    <property type="entry name" value="DZR"/>
</dbReference>